<gene>
    <name evidence="2" type="ORF">ALC62_11499</name>
</gene>
<reference evidence="2 3" key="1">
    <citation type="submission" date="2016-03" db="EMBL/GenBank/DDBJ databases">
        <title>Cyphomyrmex costatus WGS genome.</title>
        <authorList>
            <person name="Nygaard S."/>
            <person name="Hu H."/>
            <person name="Boomsma J."/>
            <person name="Zhang G."/>
        </authorList>
    </citation>
    <scope>NUCLEOTIDE SEQUENCE [LARGE SCALE GENOMIC DNA]</scope>
    <source>
        <strain evidence="2">MS0001</strain>
        <tissue evidence="2">Whole body</tissue>
    </source>
</reference>
<organism evidence="2 3">
    <name type="scientific">Cyphomyrmex costatus</name>
    <dbReference type="NCBI Taxonomy" id="456900"/>
    <lineage>
        <taxon>Eukaryota</taxon>
        <taxon>Metazoa</taxon>
        <taxon>Ecdysozoa</taxon>
        <taxon>Arthropoda</taxon>
        <taxon>Hexapoda</taxon>
        <taxon>Insecta</taxon>
        <taxon>Pterygota</taxon>
        <taxon>Neoptera</taxon>
        <taxon>Endopterygota</taxon>
        <taxon>Hymenoptera</taxon>
        <taxon>Apocrita</taxon>
        <taxon>Aculeata</taxon>
        <taxon>Formicoidea</taxon>
        <taxon>Formicidae</taxon>
        <taxon>Myrmicinae</taxon>
        <taxon>Cyphomyrmex</taxon>
    </lineage>
</organism>
<accession>A0A151ICJ0</accession>
<dbReference type="Proteomes" id="UP000078542">
    <property type="component" value="Unassembled WGS sequence"/>
</dbReference>
<evidence type="ECO:0000259" key="1">
    <source>
        <dbReference type="Pfam" id="PF20700"/>
    </source>
</evidence>
<feature type="non-terminal residue" evidence="2">
    <location>
        <position position="1"/>
    </location>
</feature>
<name>A0A151ICJ0_9HYME</name>
<dbReference type="Pfam" id="PF20700">
    <property type="entry name" value="Mutator"/>
    <property type="match status" value="2"/>
</dbReference>
<dbReference type="InterPro" id="IPR049012">
    <property type="entry name" value="Mutator_transp_dom"/>
</dbReference>
<sequence>DNTLVIETTGFVDTDRIRQHEPEGDRIVNMSFFHKELHRVFHEHKQGIDCPFEAWRLKNTHRQGFKTQFFYKCDMCLYEANIWSYPTNCKTVDVNIAIIAGTTTGIGQLEKQLVLERNEIINNRAYITVVADGSWAKRSYGTAYDSLFGVGAIIGYRTTKVLFVGIRNKFCTIYHIAEEKDIKDIMQTIELSG</sequence>
<feature type="domain" description="Mutator-like transposase" evidence="1">
    <location>
        <begin position="110"/>
        <end position="181"/>
    </location>
</feature>
<proteinExistence type="predicted"/>
<evidence type="ECO:0000313" key="2">
    <source>
        <dbReference type="EMBL" id="KYM97804.1"/>
    </source>
</evidence>
<dbReference type="EMBL" id="KQ978044">
    <property type="protein sequence ID" value="KYM97804.1"/>
    <property type="molecule type" value="Genomic_DNA"/>
</dbReference>
<protein>
    <recommendedName>
        <fullName evidence="1">Mutator-like transposase domain-containing protein</fullName>
    </recommendedName>
</protein>
<feature type="domain" description="Mutator-like transposase" evidence="1">
    <location>
        <begin position="24"/>
        <end position="107"/>
    </location>
</feature>
<dbReference type="AlphaFoldDB" id="A0A151ICJ0"/>
<evidence type="ECO:0000313" key="3">
    <source>
        <dbReference type="Proteomes" id="UP000078542"/>
    </source>
</evidence>
<keyword evidence="3" id="KW-1185">Reference proteome</keyword>